<dbReference type="EMBL" id="JAUSQZ010000001">
    <property type="protein sequence ID" value="MDP9829341.1"/>
    <property type="molecule type" value="Genomic_DNA"/>
</dbReference>
<accession>A0ABT9P9G5</accession>
<keyword evidence="2" id="KW-1185">Reference proteome</keyword>
<sequence length="173" mass="18414">MVNKSGRIGTAGESGVCKYLAANGFPLAERRRLRGNLDGGDLVTVPGLVVEVKSGAAAKNASVERVSDWLGETEQERLNAGANIGLLVVQRRGYSPDRAGFWRAIMPIGQWVSLFGYEPKTGLAHRPVELFLIDAVNALRRGGYGDALDDEVSSGLEVDDPWGPAAYAKGTAT</sequence>
<gene>
    <name evidence="1" type="ORF">J2S57_005090</name>
</gene>
<name>A0ABT9P9G5_9ACTN</name>
<comment type="caution">
    <text evidence="1">The sequence shown here is derived from an EMBL/GenBank/DDBJ whole genome shotgun (WGS) entry which is preliminary data.</text>
</comment>
<protein>
    <recommendedName>
        <fullName evidence="3">Holliday junction resolvase</fullName>
    </recommendedName>
</protein>
<proteinExistence type="predicted"/>
<dbReference type="RefSeq" id="WP_307247441.1">
    <property type="nucleotide sequence ID" value="NZ_JAUSQZ010000001.1"/>
</dbReference>
<dbReference type="Proteomes" id="UP001235712">
    <property type="component" value="Unassembled WGS sequence"/>
</dbReference>
<evidence type="ECO:0000313" key="1">
    <source>
        <dbReference type="EMBL" id="MDP9829341.1"/>
    </source>
</evidence>
<evidence type="ECO:0000313" key="2">
    <source>
        <dbReference type="Proteomes" id="UP001235712"/>
    </source>
</evidence>
<reference evidence="1 2" key="1">
    <citation type="submission" date="2023-07" db="EMBL/GenBank/DDBJ databases">
        <title>Sequencing the genomes of 1000 actinobacteria strains.</title>
        <authorList>
            <person name="Klenk H.-P."/>
        </authorList>
    </citation>
    <scope>NUCLEOTIDE SEQUENCE [LARGE SCALE GENOMIC DNA]</scope>
    <source>
        <strain evidence="1 2">DSM 44388</strain>
    </source>
</reference>
<organism evidence="1 2">
    <name type="scientific">Kineosporia succinea</name>
    <dbReference type="NCBI Taxonomy" id="84632"/>
    <lineage>
        <taxon>Bacteria</taxon>
        <taxon>Bacillati</taxon>
        <taxon>Actinomycetota</taxon>
        <taxon>Actinomycetes</taxon>
        <taxon>Kineosporiales</taxon>
        <taxon>Kineosporiaceae</taxon>
        <taxon>Kineosporia</taxon>
    </lineage>
</organism>
<evidence type="ECO:0008006" key="3">
    <source>
        <dbReference type="Google" id="ProtNLM"/>
    </source>
</evidence>